<proteinExistence type="predicted"/>
<sequence length="162" mass="17493">MEMRLLQLKEENAHLRQENHEWRHRYDHLEKCLEDIRSELSSLSPSSSSGLVAPPVTSIPTSSSSFPSCSSSSSSPRNSCTSPSSPGAPVPLDTLPPTSLAVNTPRLAMLPTILPKNETRPPPSGTATTSVADSAAPLSRNIRKSKLQPLNHLECFSLQSPI</sequence>
<name>A0A3P7NVG6_DIBLA</name>
<feature type="compositionally biased region" description="Low complexity" evidence="1">
    <location>
        <begin position="43"/>
        <end position="85"/>
    </location>
</feature>
<evidence type="ECO:0000256" key="1">
    <source>
        <dbReference type="SAM" id="MobiDB-lite"/>
    </source>
</evidence>
<dbReference type="Proteomes" id="UP000281553">
    <property type="component" value="Unassembled WGS sequence"/>
</dbReference>
<accession>A0A3P7NVG6</accession>
<evidence type="ECO:0000313" key="2">
    <source>
        <dbReference type="EMBL" id="VDN40018.1"/>
    </source>
</evidence>
<dbReference type="OrthoDB" id="644067at2759"/>
<keyword evidence="3" id="KW-1185">Reference proteome</keyword>
<reference evidence="2 3" key="1">
    <citation type="submission" date="2018-11" db="EMBL/GenBank/DDBJ databases">
        <authorList>
            <consortium name="Pathogen Informatics"/>
        </authorList>
    </citation>
    <scope>NUCLEOTIDE SEQUENCE [LARGE SCALE GENOMIC DNA]</scope>
</reference>
<dbReference type="EMBL" id="UYRU01097402">
    <property type="protein sequence ID" value="VDN40018.1"/>
    <property type="molecule type" value="Genomic_DNA"/>
</dbReference>
<protein>
    <submittedName>
        <fullName evidence="2">Uncharacterized protein</fullName>
    </submittedName>
</protein>
<feature type="region of interest" description="Disordered" evidence="1">
    <location>
        <begin position="43"/>
        <end position="143"/>
    </location>
</feature>
<dbReference type="AlphaFoldDB" id="A0A3P7NVG6"/>
<gene>
    <name evidence="2" type="ORF">DILT_LOCUS18106</name>
</gene>
<evidence type="ECO:0000313" key="3">
    <source>
        <dbReference type="Proteomes" id="UP000281553"/>
    </source>
</evidence>
<organism evidence="2 3">
    <name type="scientific">Dibothriocephalus latus</name>
    <name type="common">Fish tapeworm</name>
    <name type="synonym">Diphyllobothrium latum</name>
    <dbReference type="NCBI Taxonomy" id="60516"/>
    <lineage>
        <taxon>Eukaryota</taxon>
        <taxon>Metazoa</taxon>
        <taxon>Spiralia</taxon>
        <taxon>Lophotrochozoa</taxon>
        <taxon>Platyhelminthes</taxon>
        <taxon>Cestoda</taxon>
        <taxon>Eucestoda</taxon>
        <taxon>Diphyllobothriidea</taxon>
        <taxon>Diphyllobothriidae</taxon>
        <taxon>Dibothriocephalus</taxon>
    </lineage>
</organism>